<gene>
    <name evidence="1" type="ORF">C7H19_20410</name>
</gene>
<reference evidence="1 2" key="2">
    <citation type="submission" date="2018-03" db="EMBL/GenBank/DDBJ databases">
        <authorList>
            <person name="Keele B.F."/>
        </authorList>
    </citation>
    <scope>NUCLEOTIDE SEQUENCE [LARGE SCALE GENOMIC DNA]</scope>
    <source>
        <strain evidence="1 2">CCALA 016</strain>
    </source>
</reference>
<keyword evidence="2" id="KW-1185">Reference proteome</keyword>
<comment type="caution">
    <text evidence="1">The sequence shown here is derived from an EMBL/GenBank/DDBJ whole genome shotgun (WGS) entry which is preliminary data.</text>
</comment>
<accession>A0A2T1LSW3</accession>
<name>A0A2T1LSW3_9CHRO</name>
<dbReference type="RefSeq" id="WP_106458764.1">
    <property type="nucleotide sequence ID" value="NZ_PXOH01000032.1"/>
</dbReference>
<dbReference type="SUPFAM" id="SSF143847">
    <property type="entry name" value="XisI-like"/>
    <property type="match status" value="1"/>
</dbReference>
<dbReference type="Proteomes" id="UP000239001">
    <property type="component" value="Unassembled WGS sequence"/>
</dbReference>
<protein>
    <submittedName>
        <fullName evidence="1">XisI protein</fullName>
    </submittedName>
</protein>
<dbReference type="InterPro" id="IPR014968">
    <property type="entry name" value="XisI"/>
</dbReference>
<evidence type="ECO:0000313" key="1">
    <source>
        <dbReference type="EMBL" id="PSF33171.1"/>
    </source>
</evidence>
<dbReference type="Pfam" id="PF08869">
    <property type="entry name" value="XisI"/>
    <property type="match status" value="1"/>
</dbReference>
<dbReference type="AlphaFoldDB" id="A0A2T1LSW3"/>
<sequence length="113" mass="13423">MDKLTEYPQMIERILTEYVELCNRRHNPDLETFLIVDKPKGHYIWMNLGWPNSERLMGITVYVRLKDSKFWIEEDWTEEGIATDLVRAGVDKEDIVLAFHEPKMRSYTDFAVA</sequence>
<organism evidence="1 2">
    <name type="scientific">Aphanothece hegewaldii CCALA 016</name>
    <dbReference type="NCBI Taxonomy" id="2107694"/>
    <lineage>
        <taxon>Bacteria</taxon>
        <taxon>Bacillati</taxon>
        <taxon>Cyanobacteriota</taxon>
        <taxon>Cyanophyceae</taxon>
        <taxon>Oscillatoriophycideae</taxon>
        <taxon>Chroococcales</taxon>
        <taxon>Aphanothecaceae</taxon>
        <taxon>Aphanothece</taxon>
    </lineage>
</organism>
<reference evidence="1 2" key="1">
    <citation type="submission" date="2018-03" db="EMBL/GenBank/DDBJ databases">
        <title>The ancient ancestry and fast evolution of plastids.</title>
        <authorList>
            <person name="Moore K.R."/>
            <person name="Magnabosco C."/>
            <person name="Momper L."/>
            <person name="Gold D.A."/>
            <person name="Bosak T."/>
            <person name="Fournier G.P."/>
        </authorList>
    </citation>
    <scope>NUCLEOTIDE SEQUENCE [LARGE SCALE GENOMIC DNA]</scope>
    <source>
        <strain evidence="1 2">CCALA 016</strain>
    </source>
</reference>
<evidence type="ECO:0000313" key="2">
    <source>
        <dbReference type="Proteomes" id="UP000239001"/>
    </source>
</evidence>
<proteinExistence type="predicted"/>
<dbReference type="InterPro" id="IPR035943">
    <property type="entry name" value="XisI-like_sf"/>
</dbReference>
<dbReference type="OrthoDB" id="467081at2"/>
<dbReference type="EMBL" id="PXOH01000032">
    <property type="protein sequence ID" value="PSF33171.1"/>
    <property type="molecule type" value="Genomic_DNA"/>
</dbReference>
<dbReference type="CDD" id="cd16382">
    <property type="entry name" value="XisI-like"/>
    <property type="match status" value="1"/>
</dbReference>
<dbReference type="Gene3D" id="3.30.310.110">
    <property type="entry name" value="XisI-like"/>
    <property type="match status" value="1"/>
</dbReference>